<reference evidence="1 2" key="1">
    <citation type="submission" date="2020-07" db="EMBL/GenBank/DDBJ databases">
        <title>Sequencing the genomes of 1000 actinobacteria strains.</title>
        <authorList>
            <person name="Klenk H.-P."/>
        </authorList>
    </citation>
    <scope>NUCLEOTIDE SEQUENCE [LARGE SCALE GENOMIC DNA]</scope>
    <source>
        <strain evidence="1 2">DSM 17380</strain>
    </source>
</reference>
<proteinExistence type="predicted"/>
<name>A0A852QYZ2_9MICO</name>
<keyword evidence="2" id="KW-1185">Reference proteome</keyword>
<dbReference type="RefSeq" id="WP_202229207.1">
    <property type="nucleotide sequence ID" value="NZ_BAAALZ010000003.1"/>
</dbReference>
<dbReference type="EMBL" id="JACCBD010000001">
    <property type="protein sequence ID" value="NYD25407.1"/>
    <property type="molecule type" value="Genomic_DNA"/>
</dbReference>
<evidence type="ECO:0000313" key="2">
    <source>
        <dbReference type="Proteomes" id="UP000586095"/>
    </source>
</evidence>
<organism evidence="1 2">
    <name type="scientific">Leucobacter aridicollis</name>
    <dbReference type="NCBI Taxonomy" id="283878"/>
    <lineage>
        <taxon>Bacteria</taxon>
        <taxon>Bacillati</taxon>
        <taxon>Actinomycetota</taxon>
        <taxon>Actinomycetes</taxon>
        <taxon>Micrococcales</taxon>
        <taxon>Microbacteriaceae</taxon>
        <taxon>Leucobacter</taxon>
    </lineage>
</organism>
<dbReference type="AlphaFoldDB" id="A0A852QYZ2"/>
<sequence>MQGKVTMSQAYELGSASESTSRRLIEELAELYVSMTTSAMMDRGSDRTVLHAGVVVADGLQLV</sequence>
<protein>
    <submittedName>
        <fullName evidence="1">Uncharacterized protein</fullName>
    </submittedName>
</protein>
<dbReference type="Proteomes" id="UP000586095">
    <property type="component" value="Unassembled WGS sequence"/>
</dbReference>
<evidence type="ECO:0000313" key="1">
    <source>
        <dbReference type="EMBL" id="NYD25407.1"/>
    </source>
</evidence>
<accession>A0A852QYZ2</accession>
<comment type="caution">
    <text evidence="1">The sequence shown here is derived from an EMBL/GenBank/DDBJ whole genome shotgun (WGS) entry which is preliminary data.</text>
</comment>
<gene>
    <name evidence="1" type="ORF">BJ960_000210</name>
</gene>